<reference evidence="4" key="1">
    <citation type="submission" date="2012-12" db="EMBL/GenBank/DDBJ databases">
        <authorList>
            <person name="Hellsten U."/>
            <person name="Grimwood J."/>
            <person name="Chapman J.A."/>
            <person name="Shapiro H."/>
            <person name="Aerts A."/>
            <person name="Otillar R.P."/>
            <person name="Terry A.Y."/>
            <person name="Boore J.L."/>
            <person name="Simakov O."/>
            <person name="Marletaz F."/>
            <person name="Cho S.-J."/>
            <person name="Edsinger-Gonzales E."/>
            <person name="Havlak P."/>
            <person name="Kuo D.-H."/>
            <person name="Larsson T."/>
            <person name="Lv J."/>
            <person name="Arendt D."/>
            <person name="Savage R."/>
            <person name="Osoegawa K."/>
            <person name="de Jong P."/>
            <person name="Lindberg D.R."/>
            <person name="Seaver E.C."/>
            <person name="Weisblat D.A."/>
            <person name="Putnam N.H."/>
            <person name="Grigoriev I.V."/>
            <person name="Rokhsar D.S."/>
        </authorList>
    </citation>
    <scope>NUCLEOTIDE SEQUENCE</scope>
    <source>
        <strain evidence="4">I ESC-2004</strain>
    </source>
</reference>
<gene>
    <name evidence="2" type="ORF">CAPTEDRAFT_211007</name>
</gene>
<name>R7VE55_CAPTE</name>
<evidence type="ECO:0000313" key="3">
    <source>
        <dbReference type="EnsemblMetazoa" id="CapteP211007"/>
    </source>
</evidence>
<dbReference type="EMBL" id="AMQN01000688">
    <property type="status" value="NOT_ANNOTATED_CDS"/>
    <property type="molecule type" value="Genomic_DNA"/>
</dbReference>
<dbReference type="STRING" id="283909.R7VE55"/>
<proteinExistence type="predicted"/>
<sequence length="207" mass="23432">MGPLLGRLWSLRFYLLLLWIGFAGFSSAEGETPEIRAEMSPQDQVIAVNSTFVVNCTLNRTRPMYHWTSSDLFFALGGERLDDEYTTVLDEYTIQLRKPMREKLRSAFIVCYLRDHLSSSGKMLSVAQTTLTVGEPPVEPRITSCIVHNWTRMVCTFEPDNQLELTGLETTQTVYYSIKRIRMHRAALSDGGEKQRALAKSACPISG</sequence>
<dbReference type="Proteomes" id="UP000014760">
    <property type="component" value="Unassembled WGS sequence"/>
</dbReference>
<evidence type="ECO:0000313" key="4">
    <source>
        <dbReference type="Proteomes" id="UP000014760"/>
    </source>
</evidence>
<feature type="chain" id="PRO_5008788943" description="Ig-like domain-containing protein" evidence="1">
    <location>
        <begin position="31"/>
        <end position="207"/>
    </location>
</feature>
<dbReference type="AlphaFoldDB" id="R7VE55"/>
<keyword evidence="1" id="KW-0732">Signal</keyword>
<keyword evidence="4" id="KW-1185">Reference proteome</keyword>
<dbReference type="HOGENOM" id="CLU_1327496_0_0_1"/>
<dbReference type="SUPFAM" id="SSF49265">
    <property type="entry name" value="Fibronectin type III"/>
    <property type="match status" value="1"/>
</dbReference>
<evidence type="ECO:0000256" key="1">
    <source>
        <dbReference type="SAM" id="SignalP"/>
    </source>
</evidence>
<dbReference type="EnsemblMetazoa" id="CapteT211007">
    <property type="protein sequence ID" value="CapteP211007"/>
    <property type="gene ID" value="CapteG211007"/>
</dbReference>
<feature type="signal peptide" evidence="1">
    <location>
        <begin position="1"/>
        <end position="30"/>
    </location>
</feature>
<protein>
    <recommendedName>
        <fullName evidence="5">Ig-like domain-containing protein</fullName>
    </recommendedName>
</protein>
<dbReference type="Gene3D" id="2.60.40.10">
    <property type="entry name" value="Immunoglobulins"/>
    <property type="match status" value="2"/>
</dbReference>
<reference evidence="2 4" key="2">
    <citation type="journal article" date="2013" name="Nature">
        <title>Insights into bilaterian evolution from three spiralian genomes.</title>
        <authorList>
            <person name="Simakov O."/>
            <person name="Marletaz F."/>
            <person name="Cho S.J."/>
            <person name="Edsinger-Gonzales E."/>
            <person name="Havlak P."/>
            <person name="Hellsten U."/>
            <person name="Kuo D.H."/>
            <person name="Larsson T."/>
            <person name="Lv J."/>
            <person name="Arendt D."/>
            <person name="Savage R."/>
            <person name="Osoegawa K."/>
            <person name="de Jong P."/>
            <person name="Grimwood J."/>
            <person name="Chapman J.A."/>
            <person name="Shapiro H."/>
            <person name="Aerts A."/>
            <person name="Otillar R.P."/>
            <person name="Terry A.Y."/>
            <person name="Boore J.L."/>
            <person name="Grigoriev I.V."/>
            <person name="Lindberg D.R."/>
            <person name="Seaver E.C."/>
            <person name="Weisblat D.A."/>
            <person name="Putnam N.H."/>
            <person name="Rokhsar D.S."/>
        </authorList>
    </citation>
    <scope>NUCLEOTIDE SEQUENCE</scope>
    <source>
        <strain evidence="2 4">I ESC-2004</strain>
    </source>
</reference>
<evidence type="ECO:0008006" key="5">
    <source>
        <dbReference type="Google" id="ProtNLM"/>
    </source>
</evidence>
<dbReference type="InterPro" id="IPR036116">
    <property type="entry name" value="FN3_sf"/>
</dbReference>
<reference evidence="3" key="3">
    <citation type="submission" date="2015-06" db="UniProtKB">
        <authorList>
            <consortium name="EnsemblMetazoa"/>
        </authorList>
    </citation>
    <scope>IDENTIFICATION</scope>
</reference>
<evidence type="ECO:0000313" key="2">
    <source>
        <dbReference type="EMBL" id="ELU14581.1"/>
    </source>
</evidence>
<organism evidence="2">
    <name type="scientific">Capitella teleta</name>
    <name type="common">Polychaete worm</name>
    <dbReference type="NCBI Taxonomy" id="283909"/>
    <lineage>
        <taxon>Eukaryota</taxon>
        <taxon>Metazoa</taxon>
        <taxon>Spiralia</taxon>
        <taxon>Lophotrochozoa</taxon>
        <taxon>Annelida</taxon>
        <taxon>Polychaeta</taxon>
        <taxon>Sedentaria</taxon>
        <taxon>Scolecida</taxon>
        <taxon>Capitellidae</taxon>
        <taxon>Capitella</taxon>
    </lineage>
</organism>
<dbReference type="InterPro" id="IPR013783">
    <property type="entry name" value="Ig-like_fold"/>
</dbReference>
<dbReference type="EMBL" id="KB294417">
    <property type="protein sequence ID" value="ELU14581.1"/>
    <property type="molecule type" value="Genomic_DNA"/>
</dbReference>
<accession>R7VE55</accession>